<evidence type="ECO:0000313" key="3">
    <source>
        <dbReference type="Proteomes" id="UP000485058"/>
    </source>
</evidence>
<dbReference type="EMBL" id="BLLF01004344">
    <property type="protein sequence ID" value="GFH29437.1"/>
    <property type="molecule type" value="Genomic_DNA"/>
</dbReference>
<protein>
    <submittedName>
        <fullName evidence="2">Uncharacterized protein</fullName>
    </submittedName>
</protein>
<comment type="caution">
    <text evidence="2">The sequence shown here is derived from an EMBL/GenBank/DDBJ whole genome shotgun (WGS) entry which is preliminary data.</text>
</comment>
<sequence length="238" mass="25020">MAAGVPWDNNTFIPSEFVAHVATAEDLKTTSVTYMPAPTHALHCHSCTALLLHPFMQSSAHHESCETVVLAANMTVMQPSAMEEEYQDIMGQSLRNLLDTAAKDVANAVGDASSSNVAAVHNSLLESLLKDPDAFKAAMAPVVTQLKELEIATRSAAKSKRGRKAAAPSRAAKATPRGQPKETAPKLLPAPITPAKSEAWPNTPAAVVPDQPQSCLTRSEAGPNTPAASVPDQSRGLA</sequence>
<keyword evidence="3" id="KW-1185">Reference proteome</keyword>
<accession>A0A6A0AC15</accession>
<evidence type="ECO:0000256" key="1">
    <source>
        <dbReference type="SAM" id="MobiDB-lite"/>
    </source>
</evidence>
<name>A0A6A0AC15_HAELA</name>
<dbReference type="Proteomes" id="UP000485058">
    <property type="component" value="Unassembled WGS sequence"/>
</dbReference>
<dbReference type="AlphaFoldDB" id="A0A6A0AC15"/>
<reference evidence="2 3" key="1">
    <citation type="submission" date="2020-02" db="EMBL/GenBank/DDBJ databases">
        <title>Draft genome sequence of Haematococcus lacustris strain NIES-144.</title>
        <authorList>
            <person name="Morimoto D."/>
            <person name="Nakagawa S."/>
            <person name="Yoshida T."/>
            <person name="Sawayama S."/>
        </authorList>
    </citation>
    <scope>NUCLEOTIDE SEQUENCE [LARGE SCALE GENOMIC DNA]</scope>
    <source>
        <strain evidence="2 3">NIES-144</strain>
    </source>
</reference>
<feature type="region of interest" description="Disordered" evidence="1">
    <location>
        <begin position="154"/>
        <end position="238"/>
    </location>
</feature>
<evidence type="ECO:0000313" key="2">
    <source>
        <dbReference type="EMBL" id="GFH29437.1"/>
    </source>
</evidence>
<organism evidence="2 3">
    <name type="scientific">Haematococcus lacustris</name>
    <name type="common">Green alga</name>
    <name type="synonym">Haematococcus pluvialis</name>
    <dbReference type="NCBI Taxonomy" id="44745"/>
    <lineage>
        <taxon>Eukaryota</taxon>
        <taxon>Viridiplantae</taxon>
        <taxon>Chlorophyta</taxon>
        <taxon>core chlorophytes</taxon>
        <taxon>Chlorophyceae</taxon>
        <taxon>CS clade</taxon>
        <taxon>Chlamydomonadales</taxon>
        <taxon>Haematococcaceae</taxon>
        <taxon>Haematococcus</taxon>
    </lineage>
</organism>
<feature type="compositionally biased region" description="Low complexity" evidence="1">
    <location>
        <begin position="165"/>
        <end position="177"/>
    </location>
</feature>
<proteinExistence type="predicted"/>
<gene>
    <name evidence="2" type="ORF">HaLaN_28090</name>
</gene>